<sequence length="140" mass="15295">MHKSATSVDEYLEGLEGESGEAIRALDLLIHPLLNGLSRTLWEGVFRGGTEQQIIGYGDLVQTRSRGIEVEWFLIGLATQKNYLSLYVNAVEDGEYLGQQFAASIGASKVGDSSLSFARFEDIDLDVLTDLIIRARASVG</sequence>
<evidence type="ECO:0008006" key="3">
    <source>
        <dbReference type="Google" id="ProtNLM"/>
    </source>
</evidence>
<dbReference type="EMBL" id="BAABCN010000012">
    <property type="protein sequence ID" value="GAA3889648.1"/>
    <property type="molecule type" value="Genomic_DNA"/>
</dbReference>
<name>A0ABP7KZD4_9MICO</name>
<dbReference type="RefSeq" id="WP_345068969.1">
    <property type="nucleotide sequence ID" value="NZ_BAABCN010000012.1"/>
</dbReference>
<reference evidence="2" key="1">
    <citation type="journal article" date="2019" name="Int. J. Syst. Evol. Microbiol.">
        <title>The Global Catalogue of Microorganisms (GCM) 10K type strain sequencing project: providing services to taxonomists for standard genome sequencing and annotation.</title>
        <authorList>
            <consortium name="The Broad Institute Genomics Platform"/>
            <consortium name="The Broad Institute Genome Sequencing Center for Infectious Disease"/>
            <person name="Wu L."/>
            <person name="Ma J."/>
        </authorList>
    </citation>
    <scope>NUCLEOTIDE SEQUENCE [LARGE SCALE GENOMIC DNA]</scope>
    <source>
        <strain evidence="2">JCM 17021</strain>
    </source>
</reference>
<dbReference type="Proteomes" id="UP001501803">
    <property type="component" value="Unassembled WGS sequence"/>
</dbReference>
<comment type="caution">
    <text evidence="1">The sequence shown here is derived from an EMBL/GenBank/DDBJ whole genome shotgun (WGS) entry which is preliminary data.</text>
</comment>
<protein>
    <recommendedName>
        <fullName evidence="3">DUF1801 domain-containing protein</fullName>
    </recommendedName>
</protein>
<proteinExistence type="predicted"/>
<gene>
    <name evidence="1" type="ORF">GCM10022381_34560</name>
</gene>
<accession>A0ABP7KZD4</accession>
<evidence type="ECO:0000313" key="2">
    <source>
        <dbReference type="Proteomes" id="UP001501803"/>
    </source>
</evidence>
<keyword evidence="2" id="KW-1185">Reference proteome</keyword>
<evidence type="ECO:0000313" key="1">
    <source>
        <dbReference type="EMBL" id="GAA3889648.1"/>
    </source>
</evidence>
<organism evidence="1 2">
    <name type="scientific">Leifsonia kafniensis</name>
    <dbReference type="NCBI Taxonomy" id="475957"/>
    <lineage>
        <taxon>Bacteria</taxon>
        <taxon>Bacillati</taxon>
        <taxon>Actinomycetota</taxon>
        <taxon>Actinomycetes</taxon>
        <taxon>Micrococcales</taxon>
        <taxon>Microbacteriaceae</taxon>
        <taxon>Leifsonia</taxon>
    </lineage>
</organism>